<evidence type="ECO:0000313" key="2">
    <source>
        <dbReference type="EMBL" id="HAA9721316.1"/>
    </source>
</evidence>
<feature type="region of interest" description="Disordered" evidence="1">
    <location>
        <begin position="1"/>
        <end position="25"/>
    </location>
</feature>
<organism evidence="2">
    <name type="scientific">Listeria monocytogenes</name>
    <dbReference type="NCBI Taxonomy" id="1639"/>
    <lineage>
        <taxon>Bacteria</taxon>
        <taxon>Bacillati</taxon>
        <taxon>Bacillota</taxon>
        <taxon>Bacilli</taxon>
        <taxon>Bacillales</taxon>
        <taxon>Listeriaceae</taxon>
        <taxon>Listeria</taxon>
    </lineage>
</organism>
<feature type="compositionally biased region" description="Low complexity" evidence="1">
    <location>
        <begin position="1"/>
        <end position="18"/>
    </location>
</feature>
<dbReference type="Proteomes" id="UP000844471">
    <property type="component" value="Unassembled WGS sequence"/>
</dbReference>
<name>A0A6X0RKL0_LISMN</name>
<dbReference type="RefSeq" id="WP_069008666.1">
    <property type="nucleotide sequence ID" value="NZ_JBEQPT010000003.1"/>
</dbReference>
<proteinExistence type="predicted"/>
<evidence type="ECO:0008006" key="3">
    <source>
        <dbReference type="Google" id="ProtNLM"/>
    </source>
</evidence>
<sequence>MMKVASSTSAAQSAVSGVKSVSVNRGEQVSLEKSNISSMESGKKINNQLLKDLVDLVDCVQNQSRKFPKIAEMMSIQDKQIKF</sequence>
<comment type="caution">
    <text evidence="2">The sequence shown here is derived from an EMBL/GenBank/DDBJ whole genome shotgun (WGS) entry which is preliminary data.</text>
</comment>
<accession>A0A6X0RKL0</accession>
<evidence type="ECO:0000256" key="1">
    <source>
        <dbReference type="SAM" id="MobiDB-lite"/>
    </source>
</evidence>
<dbReference type="AlphaFoldDB" id="A0A6X0RKL0"/>
<dbReference type="EMBL" id="DAAEZQ010000002">
    <property type="protein sequence ID" value="HAA9721316.1"/>
    <property type="molecule type" value="Genomic_DNA"/>
</dbReference>
<reference evidence="2" key="2">
    <citation type="submission" date="2019-11" db="EMBL/GenBank/DDBJ databases">
        <authorList>
            <consortium name="NCBI Pathogen Detection Project"/>
        </authorList>
    </citation>
    <scope>NUCLEOTIDE SEQUENCE</scope>
    <source>
        <strain evidence="2">HPB3501</strain>
    </source>
</reference>
<gene>
    <name evidence="2" type="ORF">GIH49_04050</name>
</gene>
<reference evidence="2" key="1">
    <citation type="journal article" date="2018" name="Genome Biol.">
        <title>SKESA: strategic k-mer extension for scrupulous assemblies.</title>
        <authorList>
            <person name="Souvorov A."/>
            <person name="Agarwala R."/>
            <person name="Lipman D.J."/>
        </authorList>
    </citation>
    <scope>NUCLEOTIDE SEQUENCE [LARGE SCALE GENOMIC DNA]</scope>
    <source>
        <strain evidence="2">HPB3501</strain>
    </source>
</reference>
<protein>
    <recommendedName>
        <fullName evidence="3">TIGR04197 family type VII secretion effector</fullName>
    </recommendedName>
</protein>